<dbReference type="AlphaFoldDB" id="A0A3N0Z1F6"/>
<evidence type="ECO:0000313" key="2">
    <source>
        <dbReference type="EMBL" id="ROL52376.1"/>
    </source>
</evidence>
<comment type="caution">
    <text evidence="2">The sequence shown here is derived from an EMBL/GenBank/DDBJ whole genome shotgun (WGS) entry which is preliminary data.</text>
</comment>
<proteinExistence type="predicted"/>
<feature type="transmembrane region" description="Helical" evidence="1">
    <location>
        <begin position="68"/>
        <end position="90"/>
    </location>
</feature>
<keyword evidence="1" id="KW-0472">Membrane</keyword>
<name>A0A3N0Z1F6_ANAGA</name>
<protein>
    <submittedName>
        <fullName evidence="2">Uncharacterized protein</fullName>
    </submittedName>
</protein>
<sequence>MNSPLPFCQAVYQDRLRNDVKKTIAVATVPCLSLISFQRLPVQLPLVLLIQTSISASEERTGGDGPGSYTVCTAVLLLLLLLLLSVAAGVTRQPSGTDAFQEKDVQSSCLPLLEEILNT</sequence>
<keyword evidence="1" id="KW-1133">Transmembrane helix</keyword>
<keyword evidence="3" id="KW-1185">Reference proteome</keyword>
<reference evidence="2 3" key="1">
    <citation type="submission" date="2018-10" db="EMBL/GenBank/DDBJ databases">
        <title>Genome assembly for a Yunnan-Guizhou Plateau 3E fish, Anabarilius grahami (Regan), and its evolutionary and genetic applications.</title>
        <authorList>
            <person name="Jiang W."/>
        </authorList>
    </citation>
    <scope>NUCLEOTIDE SEQUENCE [LARGE SCALE GENOMIC DNA]</scope>
    <source>
        <strain evidence="2">AG-KIZ</strain>
        <tissue evidence="2">Muscle</tissue>
    </source>
</reference>
<gene>
    <name evidence="2" type="ORF">DPX16_6605</name>
</gene>
<dbReference type="Proteomes" id="UP000281406">
    <property type="component" value="Unassembled WGS sequence"/>
</dbReference>
<keyword evidence="1" id="KW-0812">Transmembrane</keyword>
<dbReference type="EMBL" id="RJVU01016178">
    <property type="protein sequence ID" value="ROL52376.1"/>
    <property type="molecule type" value="Genomic_DNA"/>
</dbReference>
<organism evidence="2 3">
    <name type="scientific">Anabarilius grahami</name>
    <name type="common">Kanglang fish</name>
    <name type="synonym">Barilius grahami</name>
    <dbReference type="NCBI Taxonomy" id="495550"/>
    <lineage>
        <taxon>Eukaryota</taxon>
        <taxon>Metazoa</taxon>
        <taxon>Chordata</taxon>
        <taxon>Craniata</taxon>
        <taxon>Vertebrata</taxon>
        <taxon>Euteleostomi</taxon>
        <taxon>Actinopterygii</taxon>
        <taxon>Neopterygii</taxon>
        <taxon>Teleostei</taxon>
        <taxon>Ostariophysi</taxon>
        <taxon>Cypriniformes</taxon>
        <taxon>Xenocyprididae</taxon>
        <taxon>Xenocypridinae</taxon>
        <taxon>Xenocypridinae incertae sedis</taxon>
        <taxon>Anabarilius</taxon>
    </lineage>
</organism>
<accession>A0A3N0Z1F6</accession>
<evidence type="ECO:0000313" key="3">
    <source>
        <dbReference type="Proteomes" id="UP000281406"/>
    </source>
</evidence>
<evidence type="ECO:0000256" key="1">
    <source>
        <dbReference type="SAM" id="Phobius"/>
    </source>
</evidence>